<proteinExistence type="predicted"/>
<reference evidence="3" key="1">
    <citation type="submission" date="2015-02" db="EMBL/GenBank/DDBJ databases">
        <title>Genome sequencing for Strongylocentrotus purpuratus.</title>
        <authorList>
            <person name="Murali S."/>
            <person name="Liu Y."/>
            <person name="Vee V."/>
            <person name="English A."/>
            <person name="Wang M."/>
            <person name="Skinner E."/>
            <person name="Han Y."/>
            <person name="Muzny D.M."/>
            <person name="Worley K.C."/>
            <person name="Gibbs R.A."/>
        </authorList>
    </citation>
    <scope>NUCLEOTIDE SEQUENCE</scope>
</reference>
<dbReference type="InParanoid" id="A0A7M7MZN0"/>
<dbReference type="OrthoDB" id="10525691at2759"/>
<dbReference type="RefSeq" id="XP_030829020.1">
    <property type="nucleotide sequence ID" value="XM_030973160.1"/>
</dbReference>
<feature type="compositionally biased region" description="Polar residues" evidence="1">
    <location>
        <begin position="20"/>
        <end position="33"/>
    </location>
</feature>
<feature type="region of interest" description="Disordered" evidence="1">
    <location>
        <begin position="1"/>
        <end position="53"/>
    </location>
</feature>
<keyword evidence="3" id="KW-1185">Reference proteome</keyword>
<evidence type="ECO:0000313" key="2">
    <source>
        <dbReference type="EnsemblMetazoa" id="XP_030829020"/>
    </source>
</evidence>
<protein>
    <submittedName>
        <fullName evidence="2">Uncharacterized protein</fullName>
    </submittedName>
</protein>
<dbReference type="EnsemblMetazoa" id="XM_030973160">
    <property type="protein sequence ID" value="XP_030829020"/>
    <property type="gene ID" value="LOC115918209"/>
</dbReference>
<dbReference type="AlphaFoldDB" id="A0A7M7MZN0"/>
<reference evidence="2" key="2">
    <citation type="submission" date="2021-01" db="UniProtKB">
        <authorList>
            <consortium name="EnsemblMetazoa"/>
        </authorList>
    </citation>
    <scope>IDENTIFICATION</scope>
</reference>
<sequence>MAEKRPPIAKRPVVPRKSSHSPAASPQPCSKPQNNSDDSDDEDEYGYIQPESQSGDLANLIREAGRLPICVKVRSDPEIKNADCKGGDILMIHCTDKEQVVKALGPTGNTLYLPVHSNQLYQMLPLDPRLDGKEYRGTMELVKANPLPQVVRVLIGYCDETDEDDTKEQDDIITIEGVNKGRNDELYVVGKIMGEAQRIRGMEDEAVYTTQIISEHLSLSQVIKHKLPVRVRTVSTGSPSRRRPTELELRLECLIKRERVIATRARDGAVLAFPFSTPLELDGITPHWNTIPSLVMPLYPLVNTSMCMKGLSSVTLPYTAMKAVPQPKKAVFDEWLKSQEGKSYYRLHFLSD</sequence>
<evidence type="ECO:0000313" key="3">
    <source>
        <dbReference type="Proteomes" id="UP000007110"/>
    </source>
</evidence>
<dbReference type="KEGG" id="spu:115918209"/>
<dbReference type="Proteomes" id="UP000007110">
    <property type="component" value="Unassembled WGS sequence"/>
</dbReference>
<organism evidence="2 3">
    <name type="scientific">Strongylocentrotus purpuratus</name>
    <name type="common">Purple sea urchin</name>
    <dbReference type="NCBI Taxonomy" id="7668"/>
    <lineage>
        <taxon>Eukaryota</taxon>
        <taxon>Metazoa</taxon>
        <taxon>Echinodermata</taxon>
        <taxon>Eleutherozoa</taxon>
        <taxon>Echinozoa</taxon>
        <taxon>Echinoidea</taxon>
        <taxon>Euechinoidea</taxon>
        <taxon>Echinacea</taxon>
        <taxon>Camarodonta</taxon>
        <taxon>Echinidea</taxon>
        <taxon>Strongylocentrotidae</taxon>
        <taxon>Strongylocentrotus</taxon>
    </lineage>
</organism>
<evidence type="ECO:0000256" key="1">
    <source>
        <dbReference type="SAM" id="MobiDB-lite"/>
    </source>
</evidence>
<accession>A0A7M7MZN0</accession>
<name>A0A7M7MZN0_STRPU</name>
<dbReference type="GeneID" id="115918209"/>